<organism evidence="16 17">
    <name type="scientific">Nitratireductor aestuarii</name>
    <dbReference type="NCBI Taxonomy" id="1735103"/>
    <lineage>
        <taxon>Bacteria</taxon>
        <taxon>Pseudomonadati</taxon>
        <taxon>Pseudomonadota</taxon>
        <taxon>Alphaproteobacteria</taxon>
        <taxon>Hyphomicrobiales</taxon>
        <taxon>Phyllobacteriaceae</taxon>
        <taxon>Nitratireductor</taxon>
    </lineage>
</organism>
<evidence type="ECO:0000256" key="12">
    <source>
        <dbReference type="ARBA" id="ARBA00023136"/>
    </source>
</evidence>
<feature type="transmembrane region" description="Helical" evidence="13">
    <location>
        <begin position="196"/>
        <end position="225"/>
    </location>
</feature>
<evidence type="ECO:0000256" key="13">
    <source>
        <dbReference type="RuleBase" id="RU363032"/>
    </source>
</evidence>
<evidence type="ECO:0000256" key="7">
    <source>
        <dbReference type="ARBA" id="ARBA00022692"/>
    </source>
</evidence>
<keyword evidence="7 13" id="KW-0812">Transmembrane</keyword>
<evidence type="ECO:0000256" key="5">
    <source>
        <dbReference type="ARBA" id="ARBA00022475"/>
    </source>
</evidence>
<comment type="subcellular location">
    <subcellularLocation>
        <location evidence="1">Cell inner membrane</location>
        <topology evidence="1">Peripheral membrane protein</topology>
    </subcellularLocation>
    <subcellularLocation>
        <location evidence="2 13">Cell membrane</location>
        <topology evidence="2 13">Multi-pass membrane protein</topology>
    </subcellularLocation>
</comment>
<dbReference type="GO" id="GO:0005524">
    <property type="term" value="F:ATP binding"/>
    <property type="evidence" value="ECO:0007669"/>
    <property type="project" value="UniProtKB-KW"/>
</dbReference>
<reference evidence="16" key="1">
    <citation type="journal article" date="2014" name="Int. J. Syst. Evol. Microbiol.">
        <title>Complete genome sequence of Corynebacterium casei LMG S-19264T (=DSM 44701T), isolated from a smear-ripened cheese.</title>
        <authorList>
            <consortium name="US DOE Joint Genome Institute (JGI-PGF)"/>
            <person name="Walter F."/>
            <person name="Albersmeier A."/>
            <person name="Kalinowski J."/>
            <person name="Ruckert C."/>
        </authorList>
    </citation>
    <scope>NUCLEOTIDE SEQUENCE</scope>
    <source>
        <strain evidence="16">CGMCC 1.15320</strain>
    </source>
</reference>
<dbReference type="InterPro" id="IPR017871">
    <property type="entry name" value="ABC_transporter-like_CS"/>
</dbReference>
<keyword evidence="12 13" id="KW-0472">Membrane</keyword>
<evidence type="ECO:0000256" key="1">
    <source>
        <dbReference type="ARBA" id="ARBA00004417"/>
    </source>
</evidence>
<evidence type="ECO:0000256" key="8">
    <source>
        <dbReference type="ARBA" id="ARBA00022741"/>
    </source>
</evidence>
<dbReference type="SUPFAM" id="SSF161098">
    <property type="entry name" value="MetI-like"/>
    <property type="match status" value="1"/>
</dbReference>
<dbReference type="PROSITE" id="PS50928">
    <property type="entry name" value="ABC_TM1"/>
    <property type="match status" value="1"/>
</dbReference>
<feature type="domain" description="ABC transmembrane type-1" evidence="15">
    <location>
        <begin position="79"/>
        <end position="268"/>
    </location>
</feature>
<feature type="transmembrane region" description="Helical" evidence="13">
    <location>
        <begin position="20"/>
        <end position="40"/>
    </location>
</feature>
<dbReference type="Pfam" id="PF00005">
    <property type="entry name" value="ABC_tran"/>
    <property type="match status" value="1"/>
</dbReference>
<dbReference type="CDD" id="cd03257">
    <property type="entry name" value="ABC_NikE_OppD_transporters"/>
    <property type="match status" value="1"/>
</dbReference>
<dbReference type="InterPro" id="IPR050388">
    <property type="entry name" value="ABC_Ni/Peptide_Import"/>
</dbReference>
<dbReference type="GO" id="GO:0005886">
    <property type="term" value="C:plasma membrane"/>
    <property type="evidence" value="ECO:0007669"/>
    <property type="project" value="UniProtKB-SubCell"/>
</dbReference>
<dbReference type="RefSeq" id="WP_188722580.1">
    <property type="nucleotide sequence ID" value="NZ_BMIF01000015.1"/>
</dbReference>
<keyword evidence="8" id="KW-0547">Nucleotide-binding</keyword>
<dbReference type="InterPro" id="IPR027417">
    <property type="entry name" value="P-loop_NTPase"/>
</dbReference>
<dbReference type="InterPro" id="IPR003439">
    <property type="entry name" value="ABC_transporter-like_ATP-bd"/>
</dbReference>
<evidence type="ECO:0000256" key="9">
    <source>
        <dbReference type="ARBA" id="ARBA00022840"/>
    </source>
</evidence>
<keyword evidence="6" id="KW-0997">Cell inner membrane</keyword>
<dbReference type="GO" id="GO:0016887">
    <property type="term" value="F:ATP hydrolysis activity"/>
    <property type="evidence" value="ECO:0007669"/>
    <property type="project" value="InterPro"/>
</dbReference>
<reference evidence="16" key="2">
    <citation type="submission" date="2020-09" db="EMBL/GenBank/DDBJ databases">
        <authorList>
            <person name="Sun Q."/>
            <person name="Zhou Y."/>
        </authorList>
    </citation>
    <scope>NUCLEOTIDE SEQUENCE</scope>
    <source>
        <strain evidence="16">CGMCC 1.15320</strain>
    </source>
</reference>
<dbReference type="EMBL" id="BMIF01000015">
    <property type="protein sequence ID" value="GGA79272.1"/>
    <property type="molecule type" value="Genomic_DNA"/>
</dbReference>
<dbReference type="PANTHER" id="PTHR43297:SF14">
    <property type="entry name" value="ATPASE AAA-TYPE CORE DOMAIN-CONTAINING PROTEIN"/>
    <property type="match status" value="1"/>
</dbReference>
<dbReference type="AlphaFoldDB" id="A0A916S369"/>
<comment type="similarity">
    <text evidence="13">Belongs to the binding-protein-dependent transport system permease family.</text>
</comment>
<feature type="transmembrane region" description="Helical" evidence="13">
    <location>
        <begin position="128"/>
        <end position="154"/>
    </location>
</feature>
<feature type="transmembrane region" description="Helical" evidence="13">
    <location>
        <begin position="245"/>
        <end position="268"/>
    </location>
</feature>
<keyword evidence="4 13" id="KW-0813">Transport</keyword>
<keyword evidence="11 13" id="KW-1133">Transmembrane helix</keyword>
<dbReference type="Pfam" id="PF00528">
    <property type="entry name" value="BPD_transp_1"/>
    <property type="match status" value="1"/>
</dbReference>
<proteinExistence type="inferred from homology"/>
<evidence type="ECO:0000313" key="17">
    <source>
        <dbReference type="Proteomes" id="UP000636264"/>
    </source>
</evidence>
<keyword evidence="9 16" id="KW-0067">ATP-binding</keyword>
<dbReference type="GO" id="GO:0055085">
    <property type="term" value="P:transmembrane transport"/>
    <property type="evidence" value="ECO:0007669"/>
    <property type="project" value="InterPro"/>
</dbReference>
<dbReference type="Proteomes" id="UP000636264">
    <property type="component" value="Unassembled WGS sequence"/>
</dbReference>
<dbReference type="InterPro" id="IPR000515">
    <property type="entry name" value="MetI-like"/>
</dbReference>
<evidence type="ECO:0000259" key="15">
    <source>
        <dbReference type="PROSITE" id="PS50928"/>
    </source>
</evidence>
<dbReference type="PROSITE" id="PS50893">
    <property type="entry name" value="ABC_TRANSPORTER_2"/>
    <property type="match status" value="1"/>
</dbReference>
<protein>
    <submittedName>
        <fullName evidence="16">Dipeptide/oligopeptide/nickel ABC transporter ATP-binding protein</fullName>
    </submittedName>
</protein>
<keyword evidence="5" id="KW-1003">Cell membrane</keyword>
<dbReference type="SUPFAM" id="SSF52540">
    <property type="entry name" value="P-loop containing nucleoside triphosphate hydrolases"/>
    <property type="match status" value="1"/>
</dbReference>
<name>A0A916S369_9HYPH</name>
<dbReference type="InterPro" id="IPR003593">
    <property type="entry name" value="AAA+_ATPase"/>
</dbReference>
<evidence type="ECO:0000256" key="10">
    <source>
        <dbReference type="ARBA" id="ARBA00022967"/>
    </source>
</evidence>
<keyword evidence="10" id="KW-1278">Translocase</keyword>
<keyword evidence="17" id="KW-1185">Reference proteome</keyword>
<dbReference type="PROSITE" id="PS00211">
    <property type="entry name" value="ABC_TRANSPORTER_1"/>
    <property type="match status" value="1"/>
</dbReference>
<dbReference type="CDD" id="cd06261">
    <property type="entry name" value="TM_PBP2"/>
    <property type="match status" value="1"/>
</dbReference>
<dbReference type="Gene3D" id="3.40.50.300">
    <property type="entry name" value="P-loop containing nucleotide triphosphate hydrolases"/>
    <property type="match status" value="1"/>
</dbReference>
<dbReference type="Gene3D" id="1.10.3720.10">
    <property type="entry name" value="MetI-like"/>
    <property type="match status" value="1"/>
</dbReference>
<gene>
    <name evidence="16" type="ORF">GCM10011385_36840</name>
</gene>
<evidence type="ECO:0000256" key="3">
    <source>
        <dbReference type="ARBA" id="ARBA00005417"/>
    </source>
</evidence>
<evidence type="ECO:0000256" key="4">
    <source>
        <dbReference type="ARBA" id="ARBA00022448"/>
    </source>
</evidence>
<comment type="similarity">
    <text evidence="3">Belongs to the ABC transporter superfamily.</text>
</comment>
<evidence type="ECO:0000256" key="11">
    <source>
        <dbReference type="ARBA" id="ARBA00022989"/>
    </source>
</evidence>
<feature type="transmembrane region" description="Helical" evidence="13">
    <location>
        <begin position="83"/>
        <end position="108"/>
    </location>
</feature>
<feature type="domain" description="ABC transporter" evidence="14">
    <location>
        <begin position="320"/>
        <end position="564"/>
    </location>
</feature>
<evidence type="ECO:0000256" key="2">
    <source>
        <dbReference type="ARBA" id="ARBA00004651"/>
    </source>
</evidence>
<dbReference type="InterPro" id="IPR035906">
    <property type="entry name" value="MetI-like_sf"/>
</dbReference>
<evidence type="ECO:0000313" key="16">
    <source>
        <dbReference type="EMBL" id="GGA79272.1"/>
    </source>
</evidence>
<evidence type="ECO:0000256" key="6">
    <source>
        <dbReference type="ARBA" id="ARBA00022519"/>
    </source>
</evidence>
<comment type="caution">
    <text evidence="16">The sequence shown here is derived from an EMBL/GenBank/DDBJ whole genome shotgun (WGS) entry which is preliminary data.</text>
</comment>
<sequence>MSDRVLRRFSGSLRRDPVGILLLAIVIIIAAAVMAAPLISSLSPVATDFKQVLLPPNAVNWLGTDDFGRDVFIRLLYGGRTSLMVAAIAVVIVMSIGVTVGVVAGYFGGVVDLVVTKVIDVLLAFPRLVLAIAVAALMGGGMVPLVIAISVVAWPAYARIIRGFTLQVSQEGYVSAARCLGTPTWRILTGHIALNLIGPILVLAMLDIGNLILAVSALSFLGLGVPPPAPEWGAMLNEGRGSMEIAPWLVLAPGLAIFVVVLAANYFGDIVRDSVEGRPVHGPRNWLRLPSRKRYKSVAVASGNSAASPASALDLQGLCIEVTDRRSPFFGKRILNDVSLNVGRGESVGLIGESGSGKSTLAALALGLTRPPLALTAGRARLFGQDAAQWSWDDWQQVRGRTVSLVNQDPLSALNPVLRVGDQIREVMLTHLDMPRAAVEDRLREVLDEVHLPERVIRQFPHELSGGMRQRAVIAMAIVNKPALLIADEPTTALDVSTQIRILDLLRDLQDRYGLALLFVSHDLRVVARVADRVVIMRSGEVVESGPTAKVFTAATHPYTRELVTAMPGRRLQTVKAA</sequence>
<evidence type="ECO:0000259" key="14">
    <source>
        <dbReference type="PROSITE" id="PS50893"/>
    </source>
</evidence>
<dbReference type="PANTHER" id="PTHR43297">
    <property type="entry name" value="OLIGOPEPTIDE TRANSPORT ATP-BINDING PROTEIN APPD"/>
    <property type="match status" value="1"/>
</dbReference>
<accession>A0A916S369</accession>
<dbReference type="SMART" id="SM00382">
    <property type="entry name" value="AAA"/>
    <property type="match status" value="1"/>
</dbReference>